<comment type="caution">
    <text evidence="1">The sequence shown here is derived from an EMBL/GenBank/DDBJ whole genome shotgun (WGS) entry which is preliminary data.</text>
</comment>
<gene>
    <name evidence="1" type="ORF">GCM10009762_02420</name>
</gene>
<evidence type="ECO:0000313" key="2">
    <source>
        <dbReference type="Proteomes" id="UP001501288"/>
    </source>
</evidence>
<protein>
    <submittedName>
        <fullName evidence="1">Uncharacterized protein</fullName>
    </submittedName>
</protein>
<name>A0ABN2B2R1_9MICO</name>
<keyword evidence="2" id="KW-1185">Reference proteome</keyword>
<organism evidence="1 2">
    <name type="scientific">Dermacoccus barathri</name>
    <dbReference type="NCBI Taxonomy" id="322601"/>
    <lineage>
        <taxon>Bacteria</taxon>
        <taxon>Bacillati</taxon>
        <taxon>Actinomycetota</taxon>
        <taxon>Actinomycetes</taxon>
        <taxon>Micrococcales</taxon>
        <taxon>Dermacoccaceae</taxon>
        <taxon>Dermacoccus</taxon>
    </lineage>
</organism>
<dbReference type="RefSeq" id="WP_346029428.1">
    <property type="nucleotide sequence ID" value="NZ_BAAANV010000009.1"/>
</dbReference>
<sequence>MTSWNGALSALPGHRYALYEFCHDGVHVSLHELDFYSFCVADGSLSLSFASPYHIYKYNFCMDGAFHLFDVENPQCILSGDVLEMTVNRQGEVSFASTYVELQFKAFSISVSVVEKSRHG</sequence>
<proteinExistence type="predicted"/>
<accession>A0ABN2B2R1</accession>
<dbReference type="Proteomes" id="UP001501288">
    <property type="component" value="Unassembled WGS sequence"/>
</dbReference>
<evidence type="ECO:0000313" key="1">
    <source>
        <dbReference type="EMBL" id="GAA1531834.1"/>
    </source>
</evidence>
<reference evidence="1 2" key="1">
    <citation type="journal article" date="2019" name="Int. J. Syst. Evol. Microbiol.">
        <title>The Global Catalogue of Microorganisms (GCM) 10K type strain sequencing project: providing services to taxonomists for standard genome sequencing and annotation.</title>
        <authorList>
            <consortium name="The Broad Institute Genomics Platform"/>
            <consortium name="The Broad Institute Genome Sequencing Center for Infectious Disease"/>
            <person name="Wu L."/>
            <person name="Ma J."/>
        </authorList>
    </citation>
    <scope>NUCLEOTIDE SEQUENCE [LARGE SCALE GENOMIC DNA]</scope>
    <source>
        <strain evidence="1 2">JCM 14588</strain>
    </source>
</reference>
<dbReference type="EMBL" id="BAAANV010000009">
    <property type="protein sequence ID" value="GAA1531834.1"/>
    <property type="molecule type" value="Genomic_DNA"/>
</dbReference>